<gene>
    <name evidence="1" type="ORF">APUU_71150A</name>
</gene>
<keyword evidence="2" id="KW-1185">Reference proteome</keyword>
<dbReference type="RefSeq" id="XP_041561766.1">
    <property type="nucleotide sequence ID" value="XM_041696103.1"/>
</dbReference>
<dbReference type="AlphaFoldDB" id="A0A7R7XXM2"/>
<protein>
    <recommendedName>
        <fullName evidence="3">BTB domain-containing protein</fullName>
    </recommendedName>
</protein>
<proteinExistence type="predicted"/>
<sequence>MTDTPTPIVSLSTMGANPKETVTYTFDPDGDVTLVLDNAPNDLPARLDDVQFNTLGGSSYLNFGSSSKILRIQASSKHLTLACPYFTRMLRSKFSEGVQLQSQGNVEIKIQESRVLPFILLMCIVHCRMRQVPTVISLSALTGMAAVVDYYECYDAVSVFSDLWIRALESQLPTTPEIKPPPFAFGQSWNYQDPTLNYLNAVNWVLISWVFYKKDIFRKMTQYLQDHSTSEITAKGLPIPPEIIDKLNRQRTTYIQRLIDDLNKLHSKVADGCAQRQGSIFYSPDPHEKCTYLVLGALTKRMMEMKLVQAPAPQSPFPGFGISKTKTSLRDTFKSPNIGNNGHEACELSSRITTMLSSYSDPVGFDIDDPDFPRRRTA</sequence>
<evidence type="ECO:0000313" key="2">
    <source>
        <dbReference type="Proteomes" id="UP000654913"/>
    </source>
</evidence>
<evidence type="ECO:0000313" key="1">
    <source>
        <dbReference type="EMBL" id="BCS29580.1"/>
    </source>
</evidence>
<dbReference type="EMBL" id="AP024449">
    <property type="protein sequence ID" value="BCS29580.1"/>
    <property type="molecule type" value="Genomic_DNA"/>
</dbReference>
<organism evidence="1 2">
    <name type="scientific">Aspergillus puulaauensis</name>
    <dbReference type="NCBI Taxonomy" id="1220207"/>
    <lineage>
        <taxon>Eukaryota</taxon>
        <taxon>Fungi</taxon>
        <taxon>Dikarya</taxon>
        <taxon>Ascomycota</taxon>
        <taxon>Pezizomycotina</taxon>
        <taxon>Eurotiomycetes</taxon>
        <taxon>Eurotiomycetidae</taxon>
        <taxon>Eurotiales</taxon>
        <taxon>Aspergillaceae</taxon>
        <taxon>Aspergillus</taxon>
    </lineage>
</organism>
<reference evidence="1" key="2">
    <citation type="submission" date="2021-02" db="EMBL/GenBank/DDBJ databases">
        <title>Aspergillus puulaauensis MK2 genome sequence.</title>
        <authorList>
            <person name="Futagami T."/>
            <person name="Mori K."/>
            <person name="Kadooka C."/>
            <person name="Tanaka T."/>
        </authorList>
    </citation>
    <scope>NUCLEOTIDE SEQUENCE</scope>
    <source>
        <strain evidence="1">MK2</strain>
    </source>
</reference>
<evidence type="ECO:0008006" key="3">
    <source>
        <dbReference type="Google" id="ProtNLM"/>
    </source>
</evidence>
<dbReference type="Proteomes" id="UP000654913">
    <property type="component" value="Chromosome 7"/>
</dbReference>
<dbReference type="KEGG" id="apuu:APUU_71150A"/>
<reference evidence="1" key="1">
    <citation type="submission" date="2021-01" db="EMBL/GenBank/DDBJ databases">
        <authorList>
            <consortium name="Aspergillus puulaauensis MK2 genome sequencing consortium"/>
            <person name="Kazuki M."/>
            <person name="Futagami T."/>
        </authorList>
    </citation>
    <scope>NUCLEOTIDE SEQUENCE</scope>
    <source>
        <strain evidence="1">MK2</strain>
    </source>
</reference>
<dbReference type="OrthoDB" id="5275938at2759"/>
<name>A0A7R7XXM2_9EURO</name>
<accession>A0A7R7XXM2</accession>
<dbReference type="GeneID" id="64979577"/>